<dbReference type="AlphaFoldDB" id="A0A9W8XB33"/>
<dbReference type="EMBL" id="JAPEUX010000008">
    <property type="protein sequence ID" value="KAJ4346404.1"/>
    <property type="molecule type" value="Genomic_DNA"/>
</dbReference>
<evidence type="ECO:0000313" key="2">
    <source>
        <dbReference type="EMBL" id="KAJ4346404.1"/>
    </source>
</evidence>
<organism evidence="2 3">
    <name type="scientific">Didymosphaeria variabile</name>
    <dbReference type="NCBI Taxonomy" id="1932322"/>
    <lineage>
        <taxon>Eukaryota</taxon>
        <taxon>Fungi</taxon>
        <taxon>Dikarya</taxon>
        <taxon>Ascomycota</taxon>
        <taxon>Pezizomycotina</taxon>
        <taxon>Dothideomycetes</taxon>
        <taxon>Pleosporomycetidae</taxon>
        <taxon>Pleosporales</taxon>
        <taxon>Massarineae</taxon>
        <taxon>Didymosphaeriaceae</taxon>
        <taxon>Didymosphaeria</taxon>
    </lineage>
</organism>
<dbReference type="GeneID" id="80913863"/>
<name>A0A9W8XB33_9PLEO</name>
<proteinExistence type="predicted"/>
<evidence type="ECO:0000313" key="3">
    <source>
        <dbReference type="Proteomes" id="UP001140513"/>
    </source>
</evidence>
<keyword evidence="3" id="KW-1185">Reference proteome</keyword>
<gene>
    <name evidence="2" type="ORF">N0V89_010333</name>
</gene>
<comment type="caution">
    <text evidence="2">The sequence shown here is derived from an EMBL/GenBank/DDBJ whole genome shotgun (WGS) entry which is preliminary data.</text>
</comment>
<feature type="compositionally biased region" description="Polar residues" evidence="1">
    <location>
        <begin position="36"/>
        <end position="58"/>
    </location>
</feature>
<feature type="region of interest" description="Disordered" evidence="1">
    <location>
        <begin position="106"/>
        <end position="129"/>
    </location>
</feature>
<feature type="region of interest" description="Disordered" evidence="1">
    <location>
        <begin position="29"/>
        <end position="77"/>
    </location>
</feature>
<evidence type="ECO:0000256" key="1">
    <source>
        <dbReference type="SAM" id="MobiDB-lite"/>
    </source>
</evidence>
<dbReference type="OrthoDB" id="10561897at2759"/>
<accession>A0A9W8XB33</accession>
<feature type="compositionally biased region" description="Polar residues" evidence="1">
    <location>
        <begin position="65"/>
        <end position="77"/>
    </location>
</feature>
<dbReference type="Proteomes" id="UP001140513">
    <property type="component" value="Unassembled WGS sequence"/>
</dbReference>
<protein>
    <submittedName>
        <fullName evidence="2">Uncharacterized protein</fullName>
    </submittedName>
</protein>
<feature type="compositionally biased region" description="Basic and acidic residues" evidence="1">
    <location>
        <begin position="106"/>
        <end position="121"/>
    </location>
</feature>
<reference evidence="2" key="1">
    <citation type="submission" date="2022-10" db="EMBL/GenBank/DDBJ databases">
        <title>Tapping the CABI collections for fungal endophytes: first genome assemblies for Collariella, Neodidymelliopsis, Ascochyta clinopodiicola, Didymella pomorum, Didymosphaeria variabile, Neocosmospora piperis and Neocucurbitaria cava.</title>
        <authorList>
            <person name="Hill R."/>
        </authorList>
    </citation>
    <scope>NUCLEOTIDE SEQUENCE</scope>
    <source>
        <strain evidence="2">IMI 356815</strain>
    </source>
</reference>
<sequence length="129" mass="13508">MIFLIGKPTRPNLDYSDGGLGLWLRLTPVPKKESSSKQASRTCTCANHSAASNTTSDGSVAPATTAPSQKTTSTAANNNGLRFLLPSAPLRLVPAITVAATKDKCEGDVEKGSEQEEKPILEAEVVDAP</sequence>
<dbReference type="RefSeq" id="XP_056066204.1">
    <property type="nucleotide sequence ID" value="XM_056219077.1"/>
</dbReference>